<dbReference type="InterPro" id="IPR019734">
    <property type="entry name" value="TPR_rpt"/>
</dbReference>
<dbReference type="Pfam" id="PF13432">
    <property type="entry name" value="TPR_16"/>
    <property type="match status" value="1"/>
</dbReference>
<feature type="transmembrane region" description="Helical" evidence="4">
    <location>
        <begin position="20"/>
        <end position="37"/>
    </location>
</feature>
<evidence type="ECO:0000256" key="4">
    <source>
        <dbReference type="SAM" id="Phobius"/>
    </source>
</evidence>
<keyword evidence="4" id="KW-0472">Membrane</keyword>
<feature type="repeat" description="TPR" evidence="3">
    <location>
        <begin position="200"/>
        <end position="233"/>
    </location>
</feature>
<proteinExistence type="predicted"/>
<dbReference type="FunFam" id="1.25.40.10:FF:000258">
    <property type="entry name" value="DnaJ domain containing protein"/>
    <property type="match status" value="1"/>
</dbReference>
<dbReference type="GO" id="GO:0005788">
    <property type="term" value="C:endoplasmic reticulum lumen"/>
    <property type="evidence" value="ECO:0007669"/>
    <property type="project" value="TreeGrafter"/>
</dbReference>
<evidence type="ECO:0000313" key="5">
    <source>
        <dbReference type="EMBL" id="MBX23633.1"/>
    </source>
</evidence>
<dbReference type="InterPro" id="IPR011990">
    <property type="entry name" value="TPR-like_helical_dom_sf"/>
</dbReference>
<dbReference type="PROSITE" id="PS50005">
    <property type="entry name" value="TPR"/>
    <property type="match status" value="2"/>
</dbReference>
<organism evidence="5">
    <name type="scientific">Rhizophora mucronata</name>
    <name type="common">Asiatic mangrove</name>
    <dbReference type="NCBI Taxonomy" id="61149"/>
    <lineage>
        <taxon>Eukaryota</taxon>
        <taxon>Viridiplantae</taxon>
        <taxon>Streptophyta</taxon>
        <taxon>Embryophyta</taxon>
        <taxon>Tracheophyta</taxon>
        <taxon>Spermatophyta</taxon>
        <taxon>Magnoliopsida</taxon>
        <taxon>eudicotyledons</taxon>
        <taxon>Gunneridae</taxon>
        <taxon>Pentapetalae</taxon>
        <taxon>rosids</taxon>
        <taxon>fabids</taxon>
        <taxon>Malpighiales</taxon>
        <taxon>Rhizophoraceae</taxon>
        <taxon>Rhizophora</taxon>
    </lineage>
</organism>
<dbReference type="EMBL" id="GGEC01043149">
    <property type="protein sequence ID" value="MBX23633.1"/>
    <property type="molecule type" value="Transcribed_RNA"/>
</dbReference>
<evidence type="ECO:0000256" key="2">
    <source>
        <dbReference type="ARBA" id="ARBA00022803"/>
    </source>
</evidence>
<dbReference type="PANTHER" id="PTHR45188:SF2">
    <property type="entry name" value="DNAJ HOMOLOG SUBFAMILY C MEMBER 7"/>
    <property type="match status" value="1"/>
</dbReference>
<evidence type="ECO:0000256" key="1">
    <source>
        <dbReference type="ARBA" id="ARBA00022737"/>
    </source>
</evidence>
<dbReference type="Pfam" id="PF07719">
    <property type="entry name" value="TPR_2"/>
    <property type="match status" value="1"/>
</dbReference>
<dbReference type="Gene3D" id="1.25.40.10">
    <property type="entry name" value="Tetratricopeptide repeat domain"/>
    <property type="match status" value="1"/>
</dbReference>
<feature type="repeat" description="TPR" evidence="3">
    <location>
        <begin position="85"/>
        <end position="118"/>
    </location>
</feature>
<dbReference type="PANTHER" id="PTHR45188">
    <property type="entry name" value="DNAJ PROTEIN P58IPK HOMOLOG"/>
    <property type="match status" value="1"/>
</dbReference>
<dbReference type="AlphaFoldDB" id="A0A2P2M083"/>
<accession>A0A2P2M083</accession>
<dbReference type="SUPFAM" id="SSF48452">
    <property type="entry name" value="TPR-like"/>
    <property type="match status" value="1"/>
</dbReference>
<dbReference type="InterPro" id="IPR013105">
    <property type="entry name" value="TPR_2"/>
</dbReference>
<dbReference type="SMART" id="SM00028">
    <property type="entry name" value="TPR"/>
    <property type="match status" value="4"/>
</dbReference>
<protein>
    <submittedName>
        <fullName evidence="5">Uncharacterized protein MANES_08G005800</fullName>
    </submittedName>
</protein>
<keyword evidence="4" id="KW-1133">Transmembrane helix</keyword>
<keyword evidence="4" id="KW-0812">Transmembrane</keyword>
<sequence length="324" mass="36027">MNLSGFLPSAMDGVVWRGLAYTVLILNFVFVCQLLLLQPLVSASDGKTGNSAELFERVSQNVKLKHYSEALDDLNAAIEADPKLSEAHLLRASILRQLCRYEESEKSYRKLLEIKPGHSSAEKELSQLLQAQNALDMAFTLFSSGDYAKSLEYVDKVVLVFSPACSKAKLLKVKLLLAAKDYSAVISEAGYILKEDENNLEALLLRGRAYYYLADHDVASKHFQKGLRLDPEHNELKKAYFGLKNLLKKTKSAEDNVNKGKLRVAVEDYKAAIALDPVHEAHNVNLYLGLCKVLVKLGRGKDALISCNEALNIDEELLEALVQV</sequence>
<evidence type="ECO:0000256" key="3">
    <source>
        <dbReference type="PROSITE-ProRule" id="PRU00339"/>
    </source>
</evidence>
<keyword evidence="2 3" id="KW-0802">TPR repeat</keyword>
<reference evidence="5" key="1">
    <citation type="submission" date="2018-02" db="EMBL/GenBank/DDBJ databases">
        <title>Rhizophora mucronata_Transcriptome.</title>
        <authorList>
            <person name="Meera S.P."/>
            <person name="Sreeshan A."/>
            <person name="Augustine A."/>
        </authorList>
    </citation>
    <scope>NUCLEOTIDE SEQUENCE</scope>
    <source>
        <tissue evidence="5">Leaf</tissue>
    </source>
</reference>
<keyword evidence="1" id="KW-0677">Repeat</keyword>
<name>A0A2P2M083_RHIMU</name>